<dbReference type="PROSITE" id="PS50835">
    <property type="entry name" value="IG_LIKE"/>
    <property type="match status" value="2"/>
</dbReference>
<evidence type="ECO:0000256" key="1">
    <source>
        <dbReference type="ARBA" id="ARBA00022729"/>
    </source>
</evidence>
<evidence type="ECO:0000259" key="5">
    <source>
        <dbReference type="PROSITE" id="PS50835"/>
    </source>
</evidence>
<dbReference type="Pfam" id="PF07679">
    <property type="entry name" value="I-set"/>
    <property type="match status" value="1"/>
</dbReference>
<name>A0A6I9Z8W2_GEOFO</name>
<evidence type="ECO:0000313" key="6">
    <source>
        <dbReference type="Proteomes" id="UP000504602"/>
    </source>
</evidence>
<proteinExistence type="predicted"/>
<gene>
    <name evidence="7" type="primary">EMB</name>
</gene>
<dbReference type="PANTHER" id="PTHR12231:SF253">
    <property type="entry name" value="DPR-INTERACTING PROTEIN ETA, ISOFORM B-RELATED"/>
    <property type="match status" value="1"/>
</dbReference>
<dbReference type="AlphaFoldDB" id="A0A6I9Z8W2"/>
<dbReference type="InterPro" id="IPR013098">
    <property type="entry name" value="Ig_I-set"/>
</dbReference>
<dbReference type="InterPro" id="IPR036179">
    <property type="entry name" value="Ig-like_dom_sf"/>
</dbReference>
<protein>
    <submittedName>
        <fullName evidence="7">LOW QUALITY PROTEIN: embigin</fullName>
    </submittedName>
</protein>
<keyword evidence="3" id="KW-1015">Disulfide bond</keyword>
<dbReference type="PANTHER" id="PTHR12231">
    <property type="entry name" value="CTX-RELATED TYPE I TRANSMEMBRANE PROTEIN"/>
    <property type="match status" value="1"/>
</dbReference>
<dbReference type="KEGG" id="gfr:102038958"/>
<dbReference type="GeneID" id="102038958"/>
<dbReference type="OrthoDB" id="9932757at2759"/>
<evidence type="ECO:0000313" key="7">
    <source>
        <dbReference type="RefSeq" id="XP_014162904.2"/>
    </source>
</evidence>
<dbReference type="InParanoid" id="A0A6I9Z8W2"/>
<dbReference type="Gene3D" id="2.60.40.10">
    <property type="entry name" value="Immunoglobulins"/>
    <property type="match status" value="2"/>
</dbReference>
<reference evidence="7" key="1">
    <citation type="submission" date="2025-08" db="UniProtKB">
        <authorList>
            <consortium name="RefSeq"/>
        </authorList>
    </citation>
    <scope>IDENTIFICATION</scope>
</reference>
<dbReference type="InterPro" id="IPR003598">
    <property type="entry name" value="Ig_sub2"/>
</dbReference>
<evidence type="ECO:0000256" key="2">
    <source>
        <dbReference type="ARBA" id="ARBA00022737"/>
    </source>
</evidence>
<keyword evidence="2" id="KW-0677">Repeat</keyword>
<dbReference type="InterPro" id="IPR007110">
    <property type="entry name" value="Ig-like_dom"/>
</dbReference>
<dbReference type="InterPro" id="IPR051170">
    <property type="entry name" value="Neural/epithelial_adhesion"/>
</dbReference>
<dbReference type="CDD" id="cd00096">
    <property type="entry name" value="Ig"/>
    <property type="match status" value="2"/>
</dbReference>
<dbReference type="SMART" id="SM00408">
    <property type="entry name" value="IGc2"/>
    <property type="match status" value="2"/>
</dbReference>
<dbReference type="Proteomes" id="UP000504602">
    <property type="component" value="Unplaced"/>
</dbReference>
<evidence type="ECO:0000256" key="4">
    <source>
        <dbReference type="ARBA" id="ARBA00023319"/>
    </source>
</evidence>
<dbReference type="SUPFAM" id="SSF48726">
    <property type="entry name" value="Immunoglobulin"/>
    <property type="match status" value="2"/>
</dbReference>
<keyword evidence="6" id="KW-1185">Reference proteome</keyword>
<dbReference type="CTD" id="133418"/>
<feature type="domain" description="Ig-like" evidence="5">
    <location>
        <begin position="163"/>
        <end position="244"/>
    </location>
</feature>
<organism evidence="6 7">
    <name type="scientific">Geospiza fortis</name>
    <name type="common">Medium ground-finch</name>
    <dbReference type="NCBI Taxonomy" id="48883"/>
    <lineage>
        <taxon>Eukaryota</taxon>
        <taxon>Metazoa</taxon>
        <taxon>Chordata</taxon>
        <taxon>Craniata</taxon>
        <taxon>Vertebrata</taxon>
        <taxon>Euteleostomi</taxon>
        <taxon>Archelosauria</taxon>
        <taxon>Archosauria</taxon>
        <taxon>Dinosauria</taxon>
        <taxon>Saurischia</taxon>
        <taxon>Theropoda</taxon>
        <taxon>Coelurosauria</taxon>
        <taxon>Aves</taxon>
        <taxon>Neognathae</taxon>
        <taxon>Neoaves</taxon>
        <taxon>Telluraves</taxon>
        <taxon>Australaves</taxon>
        <taxon>Passeriformes</taxon>
        <taxon>Thraupidae</taxon>
        <taxon>Geospiza</taxon>
    </lineage>
</organism>
<dbReference type="InterPro" id="IPR003599">
    <property type="entry name" value="Ig_sub"/>
</dbReference>
<keyword evidence="1" id="KW-0732">Signal</keyword>
<accession>A0A6I9Z8W2</accession>
<feature type="domain" description="Ig-like" evidence="5">
    <location>
        <begin position="78"/>
        <end position="157"/>
    </location>
</feature>
<sequence length="318" mass="34792">MLKLLFDTGVFSLVYGGDSGTKGDPAMTTQDSNQTQVNSVTKVSVTGHESSGNCAATQELKPGNKQSIDLSEYVIVLPGVSEKNISVASPTQVDLTCKLDENSNLKNPEVTWKKGSETISHTSKTQNSWTIQVTISERSHLGSYTCFLKAEKEISATFHLHVPPIEGREKPIITYIGDTGVMVCNTEYHAKGWNWYKTNGTELASIDKLLPADKYEILSTSGSTSRLEIHRLTRADSGVYWCEAAFELGPSKAKFKFEVLSIAEPLKPFIAVVAEVAILVTTIGLYEVYSKRKAKGGGKEFDQIEQLKSGDNVTEKAK</sequence>
<dbReference type="RefSeq" id="XP_014162904.2">
    <property type="nucleotide sequence ID" value="XM_014307429.2"/>
</dbReference>
<dbReference type="InterPro" id="IPR013783">
    <property type="entry name" value="Ig-like_fold"/>
</dbReference>
<keyword evidence="4" id="KW-0393">Immunoglobulin domain</keyword>
<evidence type="ECO:0000256" key="3">
    <source>
        <dbReference type="ARBA" id="ARBA00023157"/>
    </source>
</evidence>
<dbReference type="SMART" id="SM00409">
    <property type="entry name" value="IG"/>
    <property type="match status" value="2"/>
</dbReference>